<evidence type="ECO:0000259" key="3">
    <source>
        <dbReference type="Pfam" id="PF16035"/>
    </source>
</evidence>
<proteinExistence type="inferred from homology"/>
<accession>A0AAP0JU20</accession>
<dbReference type="PANTHER" id="PTHR47589">
    <property type="entry name" value="FATTY-ACID-BINDING PROTEIN 1"/>
    <property type="match status" value="1"/>
</dbReference>
<comment type="similarity">
    <text evidence="1">Belongs to the chalcone isomerase family.</text>
</comment>
<organism evidence="4 5">
    <name type="scientific">Stephania cephalantha</name>
    <dbReference type="NCBI Taxonomy" id="152367"/>
    <lineage>
        <taxon>Eukaryota</taxon>
        <taxon>Viridiplantae</taxon>
        <taxon>Streptophyta</taxon>
        <taxon>Embryophyta</taxon>
        <taxon>Tracheophyta</taxon>
        <taxon>Spermatophyta</taxon>
        <taxon>Magnoliopsida</taxon>
        <taxon>Ranunculales</taxon>
        <taxon>Menispermaceae</taxon>
        <taxon>Menispermoideae</taxon>
        <taxon>Cissampelideae</taxon>
        <taxon>Stephania</taxon>
    </lineage>
</organism>
<evidence type="ECO:0000313" key="5">
    <source>
        <dbReference type="Proteomes" id="UP001419268"/>
    </source>
</evidence>
<dbReference type="AlphaFoldDB" id="A0AAP0JU20"/>
<dbReference type="InterPro" id="IPR044228">
    <property type="entry name" value="FAP1"/>
</dbReference>
<evidence type="ECO:0000313" key="4">
    <source>
        <dbReference type="EMBL" id="KAK9139789.1"/>
    </source>
</evidence>
<dbReference type="Proteomes" id="UP001419268">
    <property type="component" value="Unassembled WGS sequence"/>
</dbReference>
<dbReference type="PANTHER" id="PTHR47589:SF5">
    <property type="entry name" value="CHALCONE ISOMERASE DOMAIN-CONTAINING PROTEIN"/>
    <property type="match status" value="1"/>
</dbReference>
<keyword evidence="5" id="KW-1185">Reference proteome</keyword>
<evidence type="ECO:0000256" key="1">
    <source>
        <dbReference type="ARBA" id="ARBA00007166"/>
    </source>
</evidence>
<dbReference type="SUPFAM" id="SSF54626">
    <property type="entry name" value="Chalcone isomerase"/>
    <property type="match status" value="1"/>
</dbReference>
<dbReference type="Gene3D" id="1.10.890.20">
    <property type="match status" value="1"/>
</dbReference>
<dbReference type="EMBL" id="JBBNAG010000004">
    <property type="protein sequence ID" value="KAK9139789.1"/>
    <property type="molecule type" value="Genomic_DNA"/>
</dbReference>
<gene>
    <name evidence="4" type="ORF">Scep_009470</name>
</gene>
<comment type="caution">
    <text evidence="4">The sequence shown here is derived from an EMBL/GenBank/DDBJ whole genome shotgun (WGS) entry which is preliminary data.</text>
</comment>
<feature type="compositionally biased region" description="Pro residues" evidence="2">
    <location>
        <begin position="53"/>
        <end position="64"/>
    </location>
</feature>
<feature type="domain" description="Chalcone isomerase" evidence="3">
    <location>
        <begin position="159"/>
        <end position="331"/>
    </location>
</feature>
<feature type="region of interest" description="Disordered" evidence="2">
    <location>
        <begin position="43"/>
        <end position="93"/>
    </location>
</feature>
<dbReference type="GO" id="GO:0009570">
    <property type="term" value="C:chloroplast stroma"/>
    <property type="evidence" value="ECO:0007669"/>
    <property type="project" value="TreeGrafter"/>
</dbReference>
<protein>
    <recommendedName>
        <fullName evidence="3">Chalcone isomerase domain-containing protein</fullName>
    </recommendedName>
</protein>
<sequence>MRGDPSYTGQMAVDDEVVYFNVAGECPKGRVYDLGSLGRKKRRYADLGLSQSQPPPPPPPPPPHEQQQPPQINPADPPQQQDNGMLAPQGVVGGGAGDGAGPMAAIFRDSIVIPSLIVEEIAAPNWGAASIQLLESCIFAVVESKTGASFPTVLGVSRRLLGIGLRKKSVLGLKNIDVYAFGVYADEANIKNMLNEKYDKLSVSELKGNKQFYEDVIDNDISMTVRLQIVYGRLSIGSVRSAFEESIGSRLQKFGGADNKELLQRFTSMFKDEYKIPRGSVIELSREPKHVLRATIDGKEIGSIQSKLLCRSVLDLYIGEDPFDKRAKEDVEANLASLAR</sequence>
<dbReference type="InterPro" id="IPR016088">
    <property type="entry name" value="Chalcone_isomerase_3-sand"/>
</dbReference>
<dbReference type="InterPro" id="IPR016089">
    <property type="entry name" value="Chalcone_isomerase_bundle_sf"/>
</dbReference>
<dbReference type="GO" id="GO:0005504">
    <property type="term" value="F:fatty acid binding"/>
    <property type="evidence" value="ECO:0007669"/>
    <property type="project" value="TreeGrafter"/>
</dbReference>
<dbReference type="InterPro" id="IPR016087">
    <property type="entry name" value="Chalcone_isomerase"/>
</dbReference>
<dbReference type="GO" id="GO:0016872">
    <property type="term" value="F:intramolecular lyase activity"/>
    <property type="evidence" value="ECO:0007669"/>
    <property type="project" value="InterPro"/>
</dbReference>
<dbReference type="Gene3D" id="3.50.70.10">
    <property type="match status" value="1"/>
</dbReference>
<dbReference type="GO" id="GO:0006631">
    <property type="term" value="P:fatty acid metabolic process"/>
    <property type="evidence" value="ECO:0007669"/>
    <property type="project" value="TreeGrafter"/>
</dbReference>
<evidence type="ECO:0000256" key="2">
    <source>
        <dbReference type="SAM" id="MobiDB-lite"/>
    </source>
</evidence>
<dbReference type="InterPro" id="IPR036298">
    <property type="entry name" value="Chalcone_isomerase_sf"/>
</dbReference>
<reference evidence="4 5" key="1">
    <citation type="submission" date="2024-01" db="EMBL/GenBank/DDBJ databases">
        <title>Genome assemblies of Stephania.</title>
        <authorList>
            <person name="Yang L."/>
        </authorList>
    </citation>
    <scope>NUCLEOTIDE SEQUENCE [LARGE SCALE GENOMIC DNA]</scope>
    <source>
        <strain evidence="4">JXDWG</strain>
        <tissue evidence="4">Leaf</tissue>
    </source>
</reference>
<name>A0AAP0JU20_9MAGN</name>
<dbReference type="Pfam" id="PF16035">
    <property type="entry name" value="Chalcone_2"/>
    <property type="match status" value="1"/>
</dbReference>